<feature type="transmembrane region" description="Helical" evidence="2">
    <location>
        <begin position="122"/>
        <end position="140"/>
    </location>
</feature>
<evidence type="ECO:0000313" key="4">
    <source>
        <dbReference type="EMBL" id="VAX41216.1"/>
    </source>
</evidence>
<protein>
    <recommendedName>
        <fullName evidence="3">DUF2231 domain-containing protein</fullName>
    </recommendedName>
</protein>
<evidence type="ECO:0000259" key="3">
    <source>
        <dbReference type="Pfam" id="PF09990"/>
    </source>
</evidence>
<feature type="region of interest" description="Disordered" evidence="1">
    <location>
        <begin position="167"/>
        <end position="186"/>
    </location>
</feature>
<gene>
    <name evidence="4" type="ORF">MNBD_PLANCTO03-978</name>
</gene>
<sequence>MDLGMLSSFADPHARHALLVHLPIVFGLLGIVPCLVFAATGFKSKAARVVCIVWFLVASAGAGVAAFSGEEAEEGVEHAGLTAVEEEALEAHEELGEGGWMWPLIPVVLLGVTFVPKKQVRIGAGSLAVIASVGVAVWMAQTARLGGKLVYVYGLGVPERGAAVDGVLPSRGQSSGYEEDDDDDDD</sequence>
<dbReference type="AlphaFoldDB" id="A0A3B1DEG9"/>
<proteinExistence type="predicted"/>
<dbReference type="Pfam" id="PF09990">
    <property type="entry name" value="DUF2231"/>
    <property type="match status" value="1"/>
</dbReference>
<feature type="transmembrane region" description="Helical" evidence="2">
    <location>
        <begin position="20"/>
        <end position="42"/>
    </location>
</feature>
<dbReference type="EMBL" id="UOGK01000505">
    <property type="protein sequence ID" value="VAX41216.1"/>
    <property type="molecule type" value="Genomic_DNA"/>
</dbReference>
<feature type="transmembrane region" description="Helical" evidence="2">
    <location>
        <begin position="49"/>
        <end position="67"/>
    </location>
</feature>
<dbReference type="InterPro" id="IPR019251">
    <property type="entry name" value="DUF2231_TM"/>
</dbReference>
<evidence type="ECO:0000256" key="2">
    <source>
        <dbReference type="SAM" id="Phobius"/>
    </source>
</evidence>
<accession>A0A3B1DEG9</accession>
<keyword evidence="2" id="KW-0812">Transmembrane</keyword>
<reference evidence="4" key="1">
    <citation type="submission" date="2018-06" db="EMBL/GenBank/DDBJ databases">
        <authorList>
            <person name="Zhirakovskaya E."/>
        </authorList>
    </citation>
    <scope>NUCLEOTIDE SEQUENCE</scope>
</reference>
<evidence type="ECO:0000256" key="1">
    <source>
        <dbReference type="SAM" id="MobiDB-lite"/>
    </source>
</evidence>
<name>A0A3B1DEG9_9ZZZZ</name>
<keyword evidence="2" id="KW-0472">Membrane</keyword>
<keyword evidence="2" id="KW-1133">Transmembrane helix</keyword>
<feature type="transmembrane region" description="Helical" evidence="2">
    <location>
        <begin position="99"/>
        <end position="115"/>
    </location>
</feature>
<feature type="compositionally biased region" description="Acidic residues" evidence="1">
    <location>
        <begin position="177"/>
        <end position="186"/>
    </location>
</feature>
<feature type="domain" description="DUF2231" evidence="3">
    <location>
        <begin position="13"/>
        <end position="157"/>
    </location>
</feature>
<organism evidence="4">
    <name type="scientific">hydrothermal vent metagenome</name>
    <dbReference type="NCBI Taxonomy" id="652676"/>
    <lineage>
        <taxon>unclassified sequences</taxon>
        <taxon>metagenomes</taxon>
        <taxon>ecological metagenomes</taxon>
    </lineage>
</organism>